<organism evidence="2 3">
    <name type="scientific">Myceligenerans crystallogenes</name>
    <dbReference type="NCBI Taxonomy" id="316335"/>
    <lineage>
        <taxon>Bacteria</taxon>
        <taxon>Bacillati</taxon>
        <taxon>Actinomycetota</taxon>
        <taxon>Actinomycetes</taxon>
        <taxon>Micrococcales</taxon>
        <taxon>Promicromonosporaceae</taxon>
        <taxon>Myceligenerans</taxon>
    </lineage>
</organism>
<sequence>MANWHGVRERVSRLRRRDRSLATFGASGHRFVLAPPLTMEQVREAEAQFGAALPEEYRSFLVEVGAGGAGPGYGMEVLRKERGIWHWGHVDTLLDEIHRSALTAEEVDDAWSEVPEVGPQRADFPDDVSHAAAQEAFRDLDEEAFSRRFRGCIPLGQQGCGWETWLVVSGPQRGHVRTMAHEILPVSDSFYDHYLQWLQRAESGVGIADGGRLVHRSLLRRLLTSRSG</sequence>
<gene>
    <name evidence="2" type="ORF">GCM10009751_33970</name>
</gene>
<evidence type="ECO:0000313" key="3">
    <source>
        <dbReference type="Proteomes" id="UP001501094"/>
    </source>
</evidence>
<protein>
    <recommendedName>
        <fullName evidence="1">Knr4/Smi1-like domain-containing protein</fullName>
    </recommendedName>
</protein>
<dbReference type="InterPro" id="IPR018958">
    <property type="entry name" value="Knr4/Smi1-like_dom"/>
</dbReference>
<dbReference type="InterPro" id="IPR037883">
    <property type="entry name" value="Knr4/Smi1-like_sf"/>
</dbReference>
<dbReference type="Gene3D" id="3.40.1580.10">
    <property type="entry name" value="SMI1/KNR4-like"/>
    <property type="match status" value="1"/>
</dbReference>
<feature type="domain" description="Knr4/Smi1-like" evidence="1">
    <location>
        <begin position="36"/>
        <end position="200"/>
    </location>
</feature>
<dbReference type="Pfam" id="PF09346">
    <property type="entry name" value="SMI1_KNR4"/>
    <property type="match status" value="1"/>
</dbReference>
<keyword evidence="3" id="KW-1185">Reference proteome</keyword>
<evidence type="ECO:0000313" key="2">
    <source>
        <dbReference type="EMBL" id="GAA1871839.1"/>
    </source>
</evidence>
<dbReference type="Proteomes" id="UP001501094">
    <property type="component" value="Unassembled WGS sequence"/>
</dbReference>
<evidence type="ECO:0000259" key="1">
    <source>
        <dbReference type="SMART" id="SM00860"/>
    </source>
</evidence>
<dbReference type="SMART" id="SM00860">
    <property type="entry name" value="SMI1_KNR4"/>
    <property type="match status" value="1"/>
</dbReference>
<name>A0ABN2NJZ7_9MICO</name>
<dbReference type="RefSeq" id="WP_344105208.1">
    <property type="nucleotide sequence ID" value="NZ_BAAANL010000007.1"/>
</dbReference>
<proteinExistence type="predicted"/>
<reference evidence="2 3" key="1">
    <citation type="journal article" date="2019" name="Int. J. Syst. Evol. Microbiol.">
        <title>The Global Catalogue of Microorganisms (GCM) 10K type strain sequencing project: providing services to taxonomists for standard genome sequencing and annotation.</title>
        <authorList>
            <consortium name="The Broad Institute Genomics Platform"/>
            <consortium name="The Broad Institute Genome Sequencing Center for Infectious Disease"/>
            <person name="Wu L."/>
            <person name="Ma J."/>
        </authorList>
    </citation>
    <scope>NUCLEOTIDE SEQUENCE [LARGE SCALE GENOMIC DNA]</scope>
    <source>
        <strain evidence="2 3">JCM 14326</strain>
    </source>
</reference>
<comment type="caution">
    <text evidence="2">The sequence shown here is derived from an EMBL/GenBank/DDBJ whole genome shotgun (WGS) entry which is preliminary data.</text>
</comment>
<dbReference type="EMBL" id="BAAANL010000007">
    <property type="protein sequence ID" value="GAA1871839.1"/>
    <property type="molecule type" value="Genomic_DNA"/>
</dbReference>
<dbReference type="SUPFAM" id="SSF160631">
    <property type="entry name" value="SMI1/KNR4-like"/>
    <property type="match status" value="1"/>
</dbReference>
<accession>A0ABN2NJZ7</accession>